<dbReference type="InterPro" id="IPR029068">
    <property type="entry name" value="Glyas_Bleomycin-R_OHBP_Dase"/>
</dbReference>
<comment type="caution">
    <text evidence="2">The sequence shown here is derived from an EMBL/GenBank/DDBJ whole genome shotgun (WGS) entry which is preliminary data.</text>
</comment>
<feature type="domain" description="VOC" evidence="1">
    <location>
        <begin position="7"/>
        <end position="147"/>
    </location>
</feature>
<dbReference type="Pfam" id="PF00903">
    <property type="entry name" value="Glyoxalase"/>
    <property type="match status" value="1"/>
</dbReference>
<evidence type="ECO:0000313" key="3">
    <source>
        <dbReference type="Proteomes" id="UP001342314"/>
    </source>
</evidence>
<reference evidence="2 3" key="1">
    <citation type="submission" date="2021-12" db="EMBL/GenBank/DDBJ databases">
        <title>High titer production of polyol ester of fatty acids by Rhodotorula paludigena BS15 towards product separation-free biomass refinery.</title>
        <authorList>
            <person name="Mano J."/>
            <person name="Ono H."/>
            <person name="Tanaka T."/>
            <person name="Naito K."/>
            <person name="Sushida H."/>
            <person name="Ike M."/>
            <person name="Tokuyasu K."/>
            <person name="Kitaoka M."/>
        </authorList>
    </citation>
    <scope>NUCLEOTIDE SEQUENCE [LARGE SCALE GENOMIC DNA]</scope>
    <source>
        <strain evidence="2 3">BS15</strain>
    </source>
</reference>
<organism evidence="2 3">
    <name type="scientific">Rhodotorula paludigena</name>
    <dbReference type="NCBI Taxonomy" id="86838"/>
    <lineage>
        <taxon>Eukaryota</taxon>
        <taxon>Fungi</taxon>
        <taxon>Dikarya</taxon>
        <taxon>Basidiomycota</taxon>
        <taxon>Pucciniomycotina</taxon>
        <taxon>Microbotryomycetes</taxon>
        <taxon>Sporidiobolales</taxon>
        <taxon>Sporidiobolaceae</taxon>
        <taxon>Rhodotorula</taxon>
    </lineage>
</organism>
<proteinExistence type="predicted"/>
<dbReference type="InterPro" id="IPR004360">
    <property type="entry name" value="Glyas_Fos-R_dOase_dom"/>
</dbReference>
<protein>
    <recommendedName>
        <fullName evidence="1">VOC domain-containing protein</fullName>
    </recommendedName>
</protein>
<evidence type="ECO:0000259" key="1">
    <source>
        <dbReference type="PROSITE" id="PS51819"/>
    </source>
</evidence>
<dbReference type="AlphaFoldDB" id="A0AAV5GRJ8"/>
<dbReference type="SUPFAM" id="SSF54593">
    <property type="entry name" value="Glyoxalase/Bleomycin resistance protein/Dihydroxybiphenyl dioxygenase"/>
    <property type="match status" value="1"/>
</dbReference>
<keyword evidence="3" id="KW-1185">Reference proteome</keyword>
<dbReference type="PROSITE" id="PS51819">
    <property type="entry name" value="VOC"/>
    <property type="match status" value="1"/>
</dbReference>
<gene>
    <name evidence="2" type="ORF">Rhopal_005131-T1</name>
</gene>
<sequence>MATQLPKITHVLELCLYARHLPTSVNFYSSTLRLGKPYLDTPRMAGFSLGETTLLLFQRGATMDDSPMPDNRGLIPGHGLPGGSEADKIKLKTHFALAVEKAEDLEAWEREFAEKSVRVLGKVEWPKGGKSLYFEDPDGHVGELASRGIWPHY</sequence>
<evidence type="ECO:0000313" key="2">
    <source>
        <dbReference type="EMBL" id="GJN92102.1"/>
    </source>
</evidence>
<name>A0AAV5GRJ8_9BASI</name>
<dbReference type="Gene3D" id="3.10.180.10">
    <property type="entry name" value="2,3-Dihydroxybiphenyl 1,2-Dioxygenase, domain 1"/>
    <property type="match status" value="1"/>
</dbReference>
<dbReference type="Proteomes" id="UP001342314">
    <property type="component" value="Unassembled WGS sequence"/>
</dbReference>
<dbReference type="InterPro" id="IPR037523">
    <property type="entry name" value="VOC_core"/>
</dbReference>
<dbReference type="EMBL" id="BQKY01000010">
    <property type="protein sequence ID" value="GJN92102.1"/>
    <property type="molecule type" value="Genomic_DNA"/>
</dbReference>
<accession>A0AAV5GRJ8</accession>